<organism evidence="1 2">
    <name type="scientific">Corallococcus terminator</name>
    <dbReference type="NCBI Taxonomy" id="2316733"/>
    <lineage>
        <taxon>Bacteria</taxon>
        <taxon>Pseudomonadati</taxon>
        <taxon>Myxococcota</taxon>
        <taxon>Myxococcia</taxon>
        <taxon>Myxococcales</taxon>
        <taxon>Cystobacterineae</taxon>
        <taxon>Myxococcaceae</taxon>
        <taxon>Corallococcus</taxon>
    </lineage>
</organism>
<accession>A0A3A8J346</accession>
<dbReference type="Proteomes" id="UP000268094">
    <property type="component" value="Unassembled WGS sequence"/>
</dbReference>
<comment type="caution">
    <text evidence="1">The sequence shown here is derived from an EMBL/GenBank/DDBJ whole genome shotgun (WGS) entry which is preliminary data.</text>
</comment>
<dbReference type="EMBL" id="RAVZ01000110">
    <property type="protein sequence ID" value="RKG86644.1"/>
    <property type="molecule type" value="Genomic_DNA"/>
</dbReference>
<dbReference type="RefSeq" id="WP_120541770.1">
    <property type="nucleotide sequence ID" value="NZ_RAVZ01000110.1"/>
</dbReference>
<evidence type="ECO:0000313" key="2">
    <source>
        <dbReference type="Proteomes" id="UP000268094"/>
    </source>
</evidence>
<protein>
    <recommendedName>
        <fullName evidence="3">Lipoprotein</fullName>
    </recommendedName>
</protein>
<evidence type="ECO:0000313" key="1">
    <source>
        <dbReference type="EMBL" id="RKG86644.1"/>
    </source>
</evidence>
<proteinExistence type="predicted"/>
<keyword evidence="2" id="KW-1185">Reference proteome</keyword>
<dbReference type="OrthoDB" id="5518162at2"/>
<sequence length="125" mass="12901">MNRLSLALLSFGFLLLSGCGGPGSGDSCDGGDYVCLDDAQALECRGGTWRSLACRGPLGCRELSDSVRCDTSLNIENDACAQDAEGRGVCSPNGAALLLCEDGILKKTQDCSSCTVQDDTVVCAP</sequence>
<name>A0A3A8J346_9BACT</name>
<dbReference type="AlphaFoldDB" id="A0A3A8J346"/>
<evidence type="ECO:0008006" key="3">
    <source>
        <dbReference type="Google" id="ProtNLM"/>
    </source>
</evidence>
<reference evidence="2" key="1">
    <citation type="submission" date="2018-09" db="EMBL/GenBank/DDBJ databases">
        <authorList>
            <person name="Livingstone P.G."/>
            <person name="Whitworth D.E."/>
        </authorList>
    </citation>
    <scope>NUCLEOTIDE SEQUENCE [LARGE SCALE GENOMIC DNA]</scope>
    <source>
        <strain evidence="2">CA054A</strain>
    </source>
</reference>
<gene>
    <name evidence="1" type="ORF">D7V88_17420</name>
</gene>
<dbReference type="PROSITE" id="PS51257">
    <property type="entry name" value="PROKAR_LIPOPROTEIN"/>
    <property type="match status" value="1"/>
</dbReference>